<feature type="transmembrane region" description="Helical" evidence="1">
    <location>
        <begin position="6"/>
        <end position="24"/>
    </location>
</feature>
<organism evidence="2 3">
    <name type="scientific">Bacillus mesophilus</name>
    <dbReference type="NCBI Taxonomy" id="1808955"/>
    <lineage>
        <taxon>Bacteria</taxon>
        <taxon>Bacillati</taxon>
        <taxon>Bacillota</taxon>
        <taxon>Bacilli</taxon>
        <taxon>Bacillales</taxon>
        <taxon>Bacillaceae</taxon>
        <taxon>Bacillus</taxon>
    </lineage>
</organism>
<dbReference type="AlphaFoldDB" id="A0A6M0Q9Y0"/>
<gene>
    <name evidence="2" type="ORF">G4D63_11345</name>
</gene>
<evidence type="ECO:0000313" key="2">
    <source>
        <dbReference type="EMBL" id="NEY72320.1"/>
    </source>
</evidence>
<proteinExistence type="predicted"/>
<evidence type="ECO:0000313" key="3">
    <source>
        <dbReference type="Proteomes" id="UP000481043"/>
    </source>
</evidence>
<dbReference type="EMBL" id="JAAIWM010000003">
    <property type="protein sequence ID" value="NEY72320.1"/>
    <property type="molecule type" value="Genomic_DNA"/>
</dbReference>
<sequence>MLIGTIIGIFLTGIMGTVVYFQYLELEEIYQERKNTRYHHVTLEDGKEGIRIDPSGRMIMRHDTTEQNWRELIKLVEE</sequence>
<name>A0A6M0Q9Y0_9BACI</name>
<keyword evidence="1" id="KW-1133">Transmembrane helix</keyword>
<comment type="caution">
    <text evidence="2">The sequence shown here is derived from an EMBL/GenBank/DDBJ whole genome shotgun (WGS) entry which is preliminary data.</text>
</comment>
<protein>
    <submittedName>
        <fullName evidence="2">Uncharacterized protein</fullName>
    </submittedName>
</protein>
<keyword evidence="1" id="KW-0812">Transmembrane</keyword>
<dbReference type="RefSeq" id="WP_163179771.1">
    <property type="nucleotide sequence ID" value="NZ_JAAIWM010000003.1"/>
</dbReference>
<dbReference type="Proteomes" id="UP000481043">
    <property type="component" value="Unassembled WGS sequence"/>
</dbReference>
<accession>A0A6M0Q9Y0</accession>
<keyword evidence="1" id="KW-0472">Membrane</keyword>
<evidence type="ECO:0000256" key="1">
    <source>
        <dbReference type="SAM" id="Phobius"/>
    </source>
</evidence>
<reference evidence="2 3" key="1">
    <citation type="submission" date="2020-02" db="EMBL/GenBank/DDBJ databases">
        <title>Bacillus aquiflavi sp. nov., isolated from yellow water of strong flavor Chinese baijiu in Yibin region of China.</title>
        <authorList>
            <person name="Xie J."/>
        </authorList>
    </citation>
    <scope>NUCLEOTIDE SEQUENCE [LARGE SCALE GENOMIC DNA]</scope>
    <source>
        <strain evidence="2 3">SA4</strain>
    </source>
</reference>
<keyword evidence="3" id="KW-1185">Reference proteome</keyword>